<dbReference type="InterPro" id="IPR036691">
    <property type="entry name" value="Endo/exonu/phosph_ase_sf"/>
</dbReference>
<evidence type="ECO:0000313" key="4">
    <source>
        <dbReference type="RefSeq" id="XP_003738763.1"/>
    </source>
</evidence>
<dbReference type="Proteomes" id="UP000694867">
    <property type="component" value="Unplaced"/>
</dbReference>
<feature type="domain" description="Endonuclease/exonuclease/phosphatase" evidence="2">
    <location>
        <begin position="46"/>
        <end position="252"/>
    </location>
</feature>
<protein>
    <submittedName>
        <fullName evidence="4">Uncharacterized protein LOC100904743</fullName>
    </submittedName>
</protein>
<feature type="non-terminal residue" evidence="4">
    <location>
        <position position="605"/>
    </location>
</feature>
<proteinExistence type="predicted"/>
<dbReference type="AlphaFoldDB" id="A0AAJ6QNM0"/>
<evidence type="ECO:0000259" key="2">
    <source>
        <dbReference type="Pfam" id="PF03372"/>
    </source>
</evidence>
<feature type="domain" description="Reverse transcriptase" evidence="1">
    <location>
        <begin position="513"/>
        <end position="605"/>
    </location>
</feature>
<gene>
    <name evidence="4" type="primary">LOC100904743</name>
</gene>
<dbReference type="GeneID" id="100904743"/>
<evidence type="ECO:0000259" key="1">
    <source>
        <dbReference type="Pfam" id="PF00078"/>
    </source>
</evidence>
<dbReference type="SUPFAM" id="SSF56219">
    <property type="entry name" value="DNase I-like"/>
    <property type="match status" value="1"/>
</dbReference>
<name>A0AAJ6QNM0_9ACAR</name>
<reference evidence="4" key="1">
    <citation type="submission" date="2025-08" db="UniProtKB">
        <authorList>
            <consortium name="RefSeq"/>
        </authorList>
    </citation>
    <scope>IDENTIFICATION</scope>
</reference>
<dbReference type="GO" id="GO:0061343">
    <property type="term" value="P:cell adhesion involved in heart morphogenesis"/>
    <property type="evidence" value="ECO:0007669"/>
    <property type="project" value="TreeGrafter"/>
</dbReference>
<evidence type="ECO:0000313" key="3">
    <source>
        <dbReference type="Proteomes" id="UP000694867"/>
    </source>
</evidence>
<dbReference type="PANTHER" id="PTHR33395:SF22">
    <property type="entry name" value="REVERSE TRANSCRIPTASE DOMAIN-CONTAINING PROTEIN"/>
    <property type="match status" value="1"/>
</dbReference>
<sequence>MHDAISPKLKCPASVVKLKTNHESYSSFCIFVDEDDEKILLDPSFWATAKPGALDALRMFCSSEDIDVLFIAETWFDATIRDAELSFGGNYQVFRLDRPTRGGGVCALLKKCFSAVHVDLNLPGEHIVFDIVTTYSRIRFLCYYLSQTGDSALRRQKITEVCAVIDAASDVDSSLIVVGDFNLPHISWPNPSIDTSHSRENLFVKCCYENNLAQLVIQPTHKDGAILDLLLTTDPDIVSDLLVTTAPVITDHLSLRFSVIMPAVHVHSISSHPDYQRMDEHSIAAVLDRLNWLLVFDSCKSVNDMYNSFVRICSSLIKDFVPSTRSSSTINSVTSCLDRIRRRANMKNPSSARELMKASRRLRLLTEAKLNPSDPRRFFRYVNGRLRQHDSVPTLISDTKIFSTDSEKAEALSRHFASVYSTVGGTALPAAMARVNPFPDARLEFPEALIYETLRELKGTSNLTPEGIPPLFFKKFALFVAEPLALIFERSYNDSEVPSLFRQSIVTPVYKKGKRSSTENYRPIAQGSIACKVLEKIVARHLMGFLERNRLMDPRQHGFVKYRSTCTQLLLMSNDWASYINQGLPFHVVYFDQKNAFDRINHDKL</sequence>
<dbReference type="Pfam" id="PF00078">
    <property type="entry name" value="RVT_1"/>
    <property type="match status" value="1"/>
</dbReference>
<dbReference type="InterPro" id="IPR000477">
    <property type="entry name" value="RT_dom"/>
</dbReference>
<dbReference type="CDD" id="cd01650">
    <property type="entry name" value="RT_nLTR_like"/>
    <property type="match status" value="1"/>
</dbReference>
<accession>A0AAJ6QNM0</accession>
<dbReference type="Pfam" id="PF03372">
    <property type="entry name" value="Exo_endo_phos"/>
    <property type="match status" value="1"/>
</dbReference>
<dbReference type="GO" id="GO:0003824">
    <property type="term" value="F:catalytic activity"/>
    <property type="evidence" value="ECO:0007669"/>
    <property type="project" value="InterPro"/>
</dbReference>
<dbReference type="GO" id="GO:0031012">
    <property type="term" value="C:extracellular matrix"/>
    <property type="evidence" value="ECO:0007669"/>
    <property type="project" value="TreeGrafter"/>
</dbReference>
<dbReference type="RefSeq" id="XP_003738763.1">
    <property type="nucleotide sequence ID" value="XM_003738715.1"/>
</dbReference>
<dbReference type="Gene3D" id="3.60.10.10">
    <property type="entry name" value="Endonuclease/exonuclease/phosphatase"/>
    <property type="match status" value="1"/>
</dbReference>
<dbReference type="GO" id="GO:0007508">
    <property type="term" value="P:larval heart development"/>
    <property type="evidence" value="ECO:0007669"/>
    <property type="project" value="TreeGrafter"/>
</dbReference>
<dbReference type="PANTHER" id="PTHR33395">
    <property type="entry name" value="TRANSCRIPTASE, PUTATIVE-RELATED-RELATED"/>
    <property type="match status" value="1"/>
</dbReference>
<dbReference type="KEGG" id="goe:100904743"/>
<keyword evidence="3" id="KW-1185">Reference proteome</keyword>
<dbReference type="InterPro" id="IPR005135">
    <property type="entry name" value="Endo/exonuclease/phosphatase"/>
</dbReference>
<organism evidence="3 4">
    <name type="scientific">Galendromus occidentalis</name>
    <name type="common">western predatory mite</name>
    <dbReference type="NCBI Taxonomy" id="34638"/>
    <lineage>
        <taxon>Eukaryota</taxon>
        <taxon>Metazoa</taxon>
        <taxon>Ecdysozoa</taxon>
        <taxon>Arthropoda</taxon>
        <taxon>Chelicerata</taxon>
        <taxon>Arachnida</taxon>
        <taxon>Acari</taxon>
        <taxon>Parasitiformes</taxon>
        <taxon>Mesostigmata</taxon>
        <taxon>Gamasina</taxon>
        <taxon>Phytoseioidea</taxon>
        <taxon>Phytoseiidae</taxon>
        <taxon>Typhlodrominae</taxon>
        <taxon>Galendromus</taxon>
    </lineage>
</organism>